<evidence type="ECO:0000313" key="1">
    <source>
        <dbReference type="EMBL" id="SET21274.1"/>
    </source>
</evidence>
<sequence length="44" mass="5115">MNTECFVEDIDDVADGLIPDSRIVELIDELELVRDVIERIRIEL</sequence>
<proteinExistence type="predicted"/>
<name>A0A1I0CNM4_9PROT</name>
<dbReference type="RefSeq" id="WP_256207512.1">
    <property type="nucleotide sequence ID" value="NZ_FOIA01000015.1"/>
</dbReference>
<accession>A0A1I0CNM4</accession>
<organism evidence="1 2">
    <name type="scientific">Nitrosomonas marina</name>
    <dbReference type="NCBI Taxonomy" id="917"/>
    <lineage>
        <taxon>Bacteria</taxon>
        <taxon>Pseudomonadati</taxon>
        <taxon>Pseudomonadota</taxon>
        <taxon>Betaproteobacteria</taxon>
        <taxon>Nitrosomonadales</taxon>
        <taxon>Nitrosomonadaceae</taxon>
        <taxon>Nitrosomonas</taxon>
    </lineage>
</organism>
<reference evidence="2" key="1">
    <citation type="submission" date="2016-10" db="EMBL/GenBank/DDBJ databases">
        <authorList>
            <person name="Varghese N."/>
            <person name="Submissions S."/>
        </authorList>
    </citation>
    <scope>NUCLEOTIDE SEQUENCE [LARGE SCALE GENOMIC DNA]</scope>
    <source>
        <strain evidence="2">Nm71</strain>
    </source>
</reference>
<dbReference type="AlphaFoldDB" id="A0A1I0CNM4"/>
<evidence type="ECO:0000313" key="2">
    <source>
        <dbReference type="Proteomes" id="UP000199345"/>
    </source>
</evidence>
<keyword evidence="2" id="KW-1185">Reference proteome</keyword>
<protein>
    <submittedName>
        <fullName evidence="1">Uncharacterized protein</fullName>
    </submittedName>
</protein>
<dbReference type="Proteomes" id="UP000199345">
    <property type="component" value="Unassembled WGS sequence"/>
</dbReference>
<gene>
    <name evidence="1" type="ORF">SAMN05216326_11582</name>
</gene>
<dbReference type="EMBL" id="FOIA01000015">
    <property type="protein sequence ID" value="SET21274.1"/>
    <property type="molecule type" value="Genomic_DNA"/>
</dbReference>